<feature type="compositionally biased region" description="Polar residues" evidence="1">
    <location>
        <begin position="201"/>
        <end position="220"/>
    </location>
</feature>
<organism evidence="3 4">
    <name type="scientific">Kockovaella imperatae</name>
    <dbReference type="NCBI Taxonomy" id="4999"/>
    <lineage>
        <taxon>Eukaryota</taxon>
        <taxon>Fungi</taxon>
        <taxon>Dikarya</taxon>
        <taxon>Basidiomycota</taxon>
        <taxon>Agaricomycotina</taxon>
        <taxon>Tremellomycetes</taxon>
        <taxon>Tremellales</taxon>
        <taxon>Cuniculitremaceae</taxon>
        <taxon>Kockovaella</taxon>
    </lineage>
</organism>
<feature type="signal peptide" evidence="2">
    <location>
        <begin position="1"/>
        <end position="17"/>
    </location>
</feature>
<evidence type="ECO:0000313" key="4">
    <source>
        <dbReference type="Proteomes" id="UP000193218"/>
    </source>
</evidence>
<name>A0A1Y1URB4_9TREE</name>
<dbReference type="PANTHER" id="PTHR37487:SF2">
    <property type="entry name" value="EXPRESSED PROTEIN"/>
    <property type="match status" value="1"/>
</dbReference>
<dbReference type="InParanoid" id="A0A1Y1URB4"/>
<feature type="compositionally biased region" description="Low complexity" evidence="1">
    <location>
        <begin position="128"/>
        <end position="198"/>
    </location>
</feature>
<keyword evidence="4" id="KW-1185">Reference proteome</keyword>
<dbReference type="OrthoDB" id="3259746at2759"/>
<evidence type="ECO:0000256" key="2">
    <source>
        <dbReference type="SAM" id="SignalP"/>
    </source>
</evidence>
<sequence>MSASHIASLFLLPLVLGSKWHRRDFDSYAGAPVNNITVSADNVVQCSSATVSWTNTNPPVDLAIGIGGYYVGTSWLTTIHVDSDDSTSWTVNVASGDTLIFQVTDSDGAVAYVQNIEVQPSDDDSCLSDQSGPSSAYSSASASATDDGDDSQAASATPSSAESDSAASDSPAASATTTTHAQAQAQAQTQSPSTQSDARPSPTTVISGLGTVPTSTTSRKASAVVTMGSKAATSLSASASASQSGAAQAEQANKTGASLPRFDVPSIMGPLVSVLLVASSAFVWI</sequence>
<dbReference type="EMBL" id="NBSH01000002">
    <property type="protein sequence ID" value="ORX39986.1"/>
    <property type="molecule type" value="Genomic_DNA"/>
</dbReference>
<evidence type="ECO:0000313" key="3">
    <source>
        <dbReference type="EMBL" id="ORX39986.1"/>
    </source>
</evidence>
<dbReference type="RefSeq" id="XP_021873771.1">
    <property type="nucleotide sequence ID" value="XM_022012277.1"/>
</dbReference>
<evidence type="ECO:0000256" key="1">
    <source>
        <dbReference type="SAM" id="MobiDB-lite"/>
    </source>
</evidence>
<protein>
    <recommendedName>
        <fullName evidence="5">Ser-Thr-rich glycosyl-phosphatidyl-inositol-anchored membrane family-domain-containing protein</fullName>
    </recommendedName>
</protein>
<dbReference type="Proteomes" id="UP000193218">
    <property type="component" value="Unassembled WGS sequence"/>
</dbReference>
<accession>A0A1Y1URB4</accession>
<keyword evidence="2" id="KW-0732">Signal</keyword>
<dbReference type="GeneID" id="33554085"/>
<gene>
    <name evidence="3" type="ORF">BD324DRAFT_247646</name>
</gene>
<dbReference type="AlphaFoldDB" id="A0A1Y1URB4"/>
<feature type="region of interest" description="Disordered" evidence="1">
    <location>
        <begin position="120"/>
        <end position="220"/>
    </location>
</feature>
<feature type="chain" id="PRO_5012666033" description="Ser-Thr-rich glycosyl-phosphatidyl-inositol-anchored membrane family-domain-containing protein" evidence="2">
    <location>
        <begin position="18"/>
        <end position="285"/>
    </location>
</feature>
<proteinExistence type="predicted"/>
<comment type="caution">
    <text evidence="3">The sequence shown here is derived from an EMBL/GenBank/DDBJ whole genome shotgun (WGS) entry which is preliminary data.</text>
</comment>
<reference evidence="3 4" key="1">
    <citation type="submission" date="2017-03" db="EMBL/GenBank/DDBJ databases">
        <title>Widespread Adenine N6-methylation of Active Genes in Fungi.</title>
        <authorList>
            <consortium name="DOE Joint Genome Institute"/>
            <person name="Mondo S.J."/>
            <person name="Dannebaum R.O."/>
            <person name="Kuo R.C."/>
            <person name="Louie K.B."/>
            <person name="Bewick A.J."/>
            <person name="Labutti K."/>
            <person name="Haridas S."/>
            <person name="Kuo A."/>
            <person name="Salamov A."/>
            <person name="Ahrendt S.R."/>
            <person name="Lau R."/>
            <person name="Bowen B.P."/>
            <person name="Lipzen A."/>
            <person name="Sullivan W."/>
            <person name="Andreopoulos W.B."/>
            <person name="Clum A."/>
            <person name="Lindquist E."/>
            <person name="Daum C."/>
            <person name="Northen T.R."/>
            <person name="Ramamoorthy G."/>
            <person name="Schmitz R.J."/>
            <person name="Gryganskyi A."/>
            <person name="Culley D."/>
            <person name="Magnuson J."/>
            <person name="James T.Y."/>
            <person name="O'Malley M.A."/>
            <person name="Stajich J.E."/>
            <person name="Spatafora J.W."/>
            <person name="Visel A."/>
            <person name="Grigoriev I.V."/>
        </authorList>
    </citation>
    <scope>NUCLEOTIDE SEQUENCE [LARGE SCALE GENOMIC DNA]</scope>
    <source>
        <strain evidence="3 4">NRRL Y-17943</strain>
    </source>
</reference>
<evidence type="ECO:0008006" key="5">
    <source>
        <dbReference type="Google" id="ProtNLM"/>
    </source>
</evidence>
<dbReference type="PANTHER" id="PTHR37487">
    <property type="entry name" value="CHROMOSOME 1, WHOLE GENOME SHOTGUN SEQUENCE"/>
    <property type="match status" value="1"/>
</dbReference>